<keyword evidence="2" id="KW-0472">Membrane</keyword>
<evidence type="ECO:0000313" key="4">
    <source>
        <dbReference type="Proteomes" id="UP000580250"/>
    </source>
</evidence>
<feature type="compositionally biased region" description="Low complexity" evidence="1">
    <location>
        <begin position="344"/>
        <end position="355"/>
    </location>
</feature>
<evidence type="ECO:0000256" key="2">
    <source>
        <dbReference type="SAM" id="Phobius"/>
    </source>
</evidence>
<feature type="region of interest" description="Disordered" evidence="1">
    <location>
        <begin position="249"/>
        <end position="271"/>
    </location>
</feature>
<accession>A0A6V7V3D2</accession>
<dbReference type="OrthoDB" id="5869822at2759"/>
<proteinExistence type="predicted"/>
<feature type="region of interest" description="Disordered" evidence="1">
    <location>
        <begin position="320"/>
        <end position="369"/>
    </location>
</feature>
<feature type="region of interest" description="Disordered" evidence="1">
    <location>
        <begin position="383"/>
        <end position="403"/>
    </location>
</feature>
<dbReference type="EMBL" id="CAJEWN010000153">
    <property type="protein sequence ID" value="CAD2169425.1"/>
    <property type="molecule type" value="Genomic_DNA"/>
</dbReference>
<feature type="compositionally biased region" description="Gly residues" evidence="1">
    <location>
        <begin position="356"/>
        <end position="367"/>
    </location>
</feature>
<dbReference type="AlphaFoldDB" id="A0A6V7V3D2"/>
<name>A0A6V7V3D2_MELEN</name>
<gene>
    <name evidence="3" type="ORF">MENT_LOCUS20759</name>
</gene>
<keyword evidence="2" id="KW-0812">Transmembrane</keyword>
<comment type="caution">
    <text evidence="3">The sequence shown here is derived from an EMBL/GenBank/DDBJ whole genome shotgun (WGS) entry which is preliminary data.</text>
</comment>
<feature type="transmembrane region" description="Helical" evidence="2">
    <location>
        <begin position="282"/>
        <end position="306"/>
    </location>
</feature>
<dbReference type="Proteomes" id="UP000580250">
    <property type="component" value="Unassembled WGS sequence"/>
</dbReference>
<evidence type="ECO:0000313" key="3">
    <source>
        <dbReference type="EMBL" id="CAD2169425.1"/>
    </source>
</evidence>
<organism evidence="3 4">
    <name type="scientific">Meloidogyne enterolobii</name>
    <name type="common">Root-knot nematode worm</name>
    <name type="synonym">Meloidogyne mayaguensis</name>
    <dbReference type="NCBI Taxonomy" id="390850"/>
    <lineage>
        <taxon>Eukaryota</taxon>
        <taxon>Metazoa</taxon>
        <taxon>Ecdysozoa</taxon>
        <taxon>Nematoda</taxon>
        <taxon>Chromadorea</taxon>
        <taxon>Rhabditida</taxon>
        <taxon>Tylenchina</taxon>
        <taxon>Tylenchomorpha</taxon>
        <taxon>Tylenchoidea</taxon>
        <taxon>Meloidogynidae</taxon>
        <taxon>Meloidogyninae</taxon>
        <taxon>Meloidogyne</taxon>
    </lineage>
</organism>
<reference evidence="3 4" key="1">
    <citation type="submission" date="2020-08" db="EMBL/GenBank/DDBJ databases">
        <authorList>
            <person name="Koutsovoulos G."/>
            <person name="Danchin GJ E."/>
        </authorList>
    </citation>
    <scope>NUCLEOTIDE SEQUENCE [LARGE SCALE GENOMIC DNA]</scope>
</reference>
<keyword evidence="2" id="KW-1133">Transmembrane helix</keyword>
<protein>
    <submittedName>
        <fullName evidence="3">Uncharacterized protein</fullName>
    </submittedName>
</protein>
<sequence>MALNNKYFNLIFLIFNSIFPKFSSLFNSPPSDLLPCQFPSSNPSELATFCQLPYHQVSLICDPGGILSRTEAELIDRQLKTQVFNNLTSCICPLRPCIQKDKKLGQLRVFGLLVPTANGNSLINCLNNSKNQRKNNKNLNNTLNELNRLTGLFARISLDRLLTGFGVDTRERCDPDLFILYIDSWWVNQKHSREPFIARIFRRNLANLRDYSLVERVNGRSSPFEIMNDYLLKSLLMSTKQQLFNKEIPTKNTGNTENTKNTKIKSEEESELTVKKGHSIPLWAIFSALILVLMALFALLLAHLVGRRVALAQQQKKFSSASRMSMRSARPDESLLMSGGGGASATTKNAQNNVSAGGGNSASGGGLPSSHLKSQMMFRQFGRKCQSTTNSGGDRQILLDKKF</sequence>
<feature type="compositionally biased region" description="Low complexity" evidence="1">
    <location>
        <begin position="250"/>
        <end position="261"/>
    </location>
</feature>
<evidence type="ECO:0000256" key="1">
    <source>
        <dbReference type="SAM" id="MobiDB-lite"/>
    </source>
</evidence>